<name>D5EEZ9_AMICL</name>
<organism evidence="1 2">
    <name type="scientific">Aminobacterium colombiense (strain DSM 12261 / ALA-1)</name>
    <dbReference type="NCBI Taxonomy" id="572547"/>
    <lineage>
        <taxon>Bacteria</taxon>
        <taxon>Thermotogati</taxon>
        <taxon>Synergistota</taxon>
        <taxon>Synergistia</taxon>
        <taxon>Synergistales</taxon>
        <taxon>Aminobacteriaceae</taxon>
        <taxon>Aminobacterium</taxon>
    </lineage>
</organism>
<keyword evidence="2" id="KW-1185">Reference proteome</keyword>
<reference evidence="1 2" key="1">
    <citation type="journal article" date="2010" name="Stand. Genomic Sci.">
        <title>Complete genome sequence of Aminobacterium colombiense type strain (ALA-1).</title>
        <authorList>
            <person name="Chertkov O."/>
            <person name="Sikorski J."/>
            <person name="Brambilla E."/>
            <person name="Lapidus A."/>
            <person name="Copeland A."/>
            <person name="Glavina Del Rio T."/>
            <person name="Nolan M."/>
            <person name="Lucas S."/>
            <person name="Tice H."/>
            <person name="Cheng J.F."/>
            <person name="Han C."/>
            <person name="Detter J.C."/>
            <person name="Bruce D."/>
            <person name="Tapia R."/>
            <person name="Goodwin L."/>
            <person name="Pitluck S."/>
            <person name="Liolios K."/>
            <person name="Ivanova N."/>
            <person name="Mavromatis K."/>
            <person name="Ovchinnikova G."/>
            <person name="Pati A."/>
            <person name="Chen A."/>
            <person name="Palaniappan K."/>
            <person name="Land M."/>
            <person name="Hauser L."/>
            <person name="Chang Y.J."/>
            <person name="Jeffries C.D."/>
            <person name="Spring S."/>
            <person name="Rohde M."/>
            <person name="Goker M."/>
            <person name="Bristow J."/>
            <person name="Eisen J.A."/>
            <person name="Markowitz V."/>
            <person name="Hugenholtz P."/>
            <person name="Kyrpides N.C."/>
            <person name="Klenk H.P."/>
        </authorList>
    </citation>
    <scope>NUCLEOTIDE SEQUENCE [LARGE SCALE GENOMIC DNA]</scope>
    <source>
        <strain evidence="2">DSM 12261 / ALA-1</strain>
    </source>
</reference>
<accession>D5EEZ9</accession>
<dbReference type="Proteomes" id="UP000002366">
    <property type="component" value="Chromosome"/>
</dbReference>
<evidence type="ECO:0000313" key="1">
    <source>
        <dbReference type="EMBL" id="ADE57131.1"/>
    </source>
</evidence>
<dbReference type="AlphaFoldDB" id="D5EEZ9"/>
<evidence type="ECO:0000313" key="2">
    <source>
        <dbReference type="Proteomes" id="UP000002366"/>
    </source>
</evidence>
<dbReference type="HOGENOM" id="CLU_2802937_0_0_0"/>
<sequence>MKKTVFLLTLLFFGVILFSGITFSNSAEIAMQKGNEARVRGDIQTAAKWYCQAGHERFTKAQRNLGF</sequence>
<dbReference type="RefSeq" id="WP_013048394.1">
    <property type="nucleotide sequence ID" value="NC_014011.1"/>
</dbReference>
<protein>
    <submittedName>
        <fullName evidence="1">Uncharacterized protein</fullName>
    </submittedName>
</protein>
<dbReference type="KEGG" id="aco:Amico_1007"/>
<gene>
    <name evidence="1" type="ordered locus">Amico_1007</name>
</gene>
<dbReference type="EMBL" id="CP001997">
    <property type="protein sequence ID" value="ADE57131.1"/>
    <property type="molecule type" value="Genomic_DNA"/>
</dbReference>
<proteinExistence type="predicted"/>